<sequence length="409" mass="45657">MPYKEGPLSGAAPYHFFGKKVFRVGGHRGQETWSKEDICAHLGDDYDRFLGAVVPPIFQNSLFTRKTVNHGYTYTRVTNPTTEIAEKKIAALEEGEEAKCFASGMAAITSALLHALEQGSHVICPKSVYTPTRGFLETYLTRFGVEATFVESESVEAFEREIRPNTKVIFLESPVSNLFSLQDLGELSRLARAHNITTIIDNTWATPMYQNPIRFGIDLVVHSASKYLGGHSDIVGGVVIGRKETMTEMMHRERGMLGGIMDPHQSWLLLRGLRTLPIRMRQHQENGMKVAKFLEEHPAVERVYYPGLPSHPQYELGRKQMTGYSGLMSFVPKGNDEQIWAFIKSLRFFEEGPSWGGFESLINSPGIGISEESSGRTGIPSGLVRISIGLEQVDSLIDDLDRGLRSMKV</sequence>
<feature type="modified residue" description="N6-(pyridoxal phosphate)lysine" evidence="7">
    <location>
        <position position="226"/>
    </location>
</feature>
<dbReference type="PANTHER" id="PTHR11808:SF80">
    <property type="entry name" value="CYSTATHIONINE GAMMA-LYASE"/>
    <property type="match status" value="1"/>
</dbReference>
<evidence type="ECO:0000256" key="1">
    <source>
        <dbReference type="ARBA" id="ARBA00001933"/>
    </source>
</evidence>
<dbReference type="InterPro" id="IPR000277">
    <property type="entry name" value="Cys/Met-Metab_PyrdxlP-dep_enz"/>
</dbReference>
<dbReference type="Gene3D" id="3.40.640.10">
    <property type="entry name" value="Type I PLP-dependent aspartate aminotransferase-like (Major domain)"/>
    <property type="match status" value="1"/>
</dbReference>
<dbReference type="FunFam" id="3.40.640.10:FF:000046">
    <property type="entry name" value="Cystathionine gamma-lyase"/>
    <property type="match status" value="1"/>
</dbReference>
<comment type="similarity">
    <text evidence="8">Belongs to the trans-sulfuration enzymes family.</text>
</comment>
<dbReference type="InterPro" id="IPR015424">
    <property type="entry name" value="PyrdxlP-dep_Trfase"/>
</dbReference>
<comment type="cofactor">
    <cofactor evidence="1 8">
        <name>pyridoxal 5'-phosphate</name>
        <dbReference type="ChEBI" id="CHEBI:597326"/>
    </cofactor>
</comment>
<dbReference type="OrthoDB" id="9780685at2"/>
<dbReference type="InterPro" id="IPR015422">
    <property type="entry name" value="PyrdxlP-dep_Trfase_small"/>
</dbReference>
<reference evidence="9 10" key="1">
    <citation type="submission" date="2019-05" db="EMBL/GenBank/DDBJ databases">
        <authorList>
            <person name="Narsing Rao M.P."/>
            <person name="Li W.J."/>
        </authorList>
    </citation>
    <scope>NUCLEOTIDE SEQUENCE [LARGE SCALE GENOMIC DNA]</scope>
    <source>
        <strain evidence="9 10">SYSU_K30003</strain>
    </source>
</reference>
<dbReference type="GO" id="GO:0030170">
    <property type="term" value="F:pyridoxal phosphate binding"/>
    <property type="evidence" value="ECO:0007669"/>
    <property type="project" value="InterPro"/>
</dbReference>
<dbReference type="GO" id="GO:0047982">
    <property type="term" value="F:homocysteine desulfhydrase activity"/>
    <property type="evidence" value="ECO:0007669"/>
    <property type="project" value="UniProtKB-EC"/>
</dbReference>
<proteinExistence type="inferred from homology"/>
<dbReference type="GO" id="GO:0016740">
    <property type="term" value="F:transferase activity"/>
    <property type="evidence" value="ECO:0007669"/>
    <property type="project" value="UniProtKB-KW"/>
</dbReference>
<dbReference type="PIRSF" id="PIRSF001434">
    <property type="entry name" value="CGS"/>
    <property type="match status" value="1"/>
</dbReference>
<dbReference type="EC" id="4.4.1.2" evidence="3"/>
<dbReference type="GO" id="GO:0019346">
    <property type="term" value="P:transsulfuration"/>
    <property type="evidence" value="ECO:0007669"/>
    <property type="project" value="InterPro"/>
</dbReference>
<evidence type="ECO:0000256" key="5">
    <source>
        <dbReference type="ARBA" id="ARBA00048780"/>
    </source>
</evidence>
<comment type="caution">
    <text evidence="9">The sequence shown here is derived from an EMBL/GenBank/DDBJ whole genome shotgun (WGS) entry which is preliminary data.</text>
</comment>
<organism evidence="9 10">
    <name type="scientific">Paenibacillus antri</name>
    <dbReference type="NCBI Taxonomy" id="2582848"/>
    <lineage>
        <taxon>Bacteria</taxon>
        <taxon>Bacillati</taxon>
        <taxon>Bacillota</taxon>
        <taxon>Bacilli</taxon>
        <taxon>Bacillales</taxon>
        <taxon>Paenibacillaceae</taxon>
        <taxon>Paenibacillus</taxon>
    </lineage>
</organism>
<evidence type="ECO:0000313" key="9">
    <source>
        <dbReference type="EMBL" id="TLS53904.1"/>
    </source>
</evidence>
<evidence type="ECO:0000256" key="4">
    <source>
        <dbReference type="ARBA" id="ARBA00047199"/>
    </source>
</evidence>
<dbReference type="GO" id="GO:0005737">
    <property type="term" value="C:cytoplasm"/>
    <property type="evidence" value="ECO:0007669"/>
    <property type="project" value="TreeGrafter"/>
</dbReference>
<dbReference type="CDD" id="cd00614">
    <property type="entry name" value="CGS_like"/>
    <property type="match status" value="1"/>
</dbReference>
<protein>
    <recommendedName>
        <fullName evidence="3">homocysteine desulfhydrase</fullName>
        <ecNumber evidence="3">4.4.1.2</ecNumber>
    </recommendedName>
    <alternativeName>
        <fullName evidence="4">Homocysteine desulfhydrase</fullName>
    </alternativeName>
</protein>
<dbReference type="SUPFAM" id="SSF53383">
    <property type="entry name" value="PLP-dependent transferases"/>
    <property type="match status" value="1"/>
</dbReference>
<evidence type="ECO:0000256" key="2">
    <source>
        <dbReference type="ARBA" id="ARBA00022898"/>
    </source>
</evidence>
<dbReference type="InterPro" id="IPR015421">
    <property type="entry name" value="PyrdxlP-dep_Trfase_major"/>
</dbReference>
<evidence type="ECO:0000256" key="6">
    <source>
        <dbReference type="ARBA" id="ARBA00052699"/>
    </source>
</evidence>
<gene>
    <name evidence="9" type="ORF">FE782_00670</name>
</gene>
<dbReference type="EMBL" id="VCIW01000001">
    <property type="protein sequence ID" value="TLS53904.1"/>
    <property type="molecule type" value="Genomic_DNA"/>
</dbReference>
<keyword evidence="2 7" id="KW-0663">Pyridoxal phosphate</keyword>
<keyword evidence="10" id="KW-1185">Reference proteome</keyword>
<dbReference type="PANTHER" id="PTHR11808">
    <property type="entry name" value="TRANS-SULFURATION ENZYME FAMILY MEMBER"/>
    <property type="match status" value="1"/>
</dbReference>
<dbReference type="Proteomes" id="UP000309676">
    <property type="component" value="Unassembled WGS sequence"/>
</dbReference>
<dbReference type="GO" id="GO:0018826">
    <property type="term" value="F:methionine gamma-lyase activity"/>
    <property type="evidence" value="ECO:0007669"/>
    <property type="project" value="UniProtKB-EC"/>
</dbReference>
<comment type="catalytic activity">
    <reaction evidence="6">
        <text>L-methionine + H2O = methanethiol + 2-oxobutanoate + NH4(+)</text>
        <dbReference type="Rhea" id="RHEA:23800"/>
        <dbReference type="ChEBI" id="CHEBI:15377"/>
        <dbReference type="ChEBI" id="CHEBI:16007"/>
        <dbReference type="ChEBI" id="CHEBI:16763"/>
        <dbReference type="ChEBI" id="CHEBI:28938"/>
        <dbReference type="ChEBI" id="CHEBI:57844"/>
        <dbReference type="EC" id="4.4.1.11"/>
    </reaction>
    <physiologicalReaction direction="left-to-right" evidence="6">
        <dbReference type="Rhea" id="RHEA:23801"/>
    </physiologicalReaction>
</comment>
<name>A0A5R9GK38_9BACL</name>
<evidence type="ECO:0000256" key="8">
    <source>
        <dbReference type="RuleBase" id="RU362118"/>
    </source>
</evidence>
<keyword evidence="9" id="KW-0808">Transferase</keyword>
<evidence type="ECO:0000256" key="3">
    <source>
        <dbReference type="ARBA" id="ARBA00047175"/>
    </source>
</evidence>
<evidence type="ECO:0000256" key="7">
    <source>
        <dbReference type="PIRSR" id="PIRSR001434-2"/>
    </source>
</evidence>
<evidence type="ECO:0000313" key="10">
    <source>
        <dbReference type="Proteomes" id="UP000309676"/>
    </source>
</evidence>
<dbReference type="Pfam" id="PF01053">
    <property type="entry name" value="Cys_Met_Meta_PP"/>
    <property type="match status" value="1"/>
</dbReference>
<accession>A0A5R9GK38</accession>
<comment type="catalytic activity">
    <reaction evidence="5">
        <text>L-homocysteine + H2O = 2-oxobutanoate + hydrogen sulfide + NH4(+) + H(+)</text>
        <dbReference type="Rhea" id="RHEA:14501"/>
        <dbReference type="ChEBI" id="CHEBI:15377"/>
        <dbReference type="ChEBI" id="CHEBI:15378"/>
        <dbReference type="ChEBI" id="CHEBI:16763"/>
        <dbReference type="ChEBI" id="CHEBI:28938"/>
        <dbReference type="ChEBI" id="CHEBI:29919"/>
        <dbReference type="ChEBI" id="CHEBI:58199"/>
        <dbReference type="EC" id="4.4.1.2"/>
    </reaction>
    <physiologicalReaction direction="left-to-right" evidence="5">
        <dbReference type="Rhea" id="RHEA:14502"/>
    </physiologicalReaction>
</comment>
<dbReference type="Gene3D" id="3.90.1150.10">
    <property type="entry name" value="Aspartate Aminotransferase, domain 1"/>
    <property type="match status" value="1"/>
</dbReference>
<dbReference type="AlphaFoldDB" id="A0A5R9GK38"/>